<comment type="cofactor">
    <cofactor evidence="1">
        <name>[4Fe-4S] cluster</name>
        <dbReference type="ChEBI" id="CHEBI:49883"/>
    </cofactor>
</comment>
<dbReference type="RefSeq" id="WP_133514984.1">
    <property type="nucleotide sequence ID" value="NZ_SNWX01000010.1"/>
</dbReference>
<dbReference type="Gene3D" id="3.30.420.40">
    <property type="match status" value="2"/>
</dbReference>
<name>A0A4R6LTI1_9FIRM</name>
<dbReference type="PANTHER" id="PTHR32329">
    <property type="entry name" value="BIFUNCTIONAL PROTEIN [INCLUDES 2-HYDROXYACYL-COA DEHYDRATASE (N-TER) AND ITS ACTIVATOR DOMAIN (C_TERM)-RELATED"/>
    <property type="match status" value="1"/>
</dbReference>
<feature type="coiled-coil region" evidence="5">
    <location>
        <begin position="129"/>
        <end position="156"/>
    </location>
</feature>
<accession>A0A4R6LTI1</accession>
<dbReference type="NCBIfam" id="TIGR00241">
    <property type="entry name" value="CoA_E_activ"/>
    <property type="match status" value="1"/>
</dbReference>
<proteinExistence type="predicted"/>
<dbReference type="GO" id="GO:0046872">
    <property type="term" value="F:metal ion binding"/>
    <property type="evidence" value="ECO:0007669"/>
    <property type="project" value="UniProtKB-KW"/>
</dbReference>
<dbReference type="PANTHER" id="PTHR32329:SF2">
    <property type="entry name" value="BIFUNCTIONAL PROTEIN [INCLUDES 2-HYDROXYACYL-COA DEHYDRATASE (N-TER) AND ITS ACTIVATOR DOMAIN (C_TERM)"/>
    <property type="match status" value="1"/>
</dbReference>
<dbReference type="Proteomes" id="UP000295064">
    <property type="component" value="Unassembled WGS sequence"/>
</dbReference>
<dbReference type="EMBL" id="SNWX01000010">
    <property type="protein sequence ID" value="TDO90123.1"/>
    <property type="molecule type" value="Genomic_DNA"/>
</dbReference>
<evidence type="ECO:0000256" key="4">
    <source>
        <dbReference type="ARBA" id="ARBA00023014"/>
    </source>
</evidence>
<keyword evidence="2" id="KW-0479">Metal-binding</keyword>
<evidence type="ECO:0000256" key="5">
    <source>
        <dbReference type="SAM" id="Coils"/>
    </source>
</evidence>
<evidence type="ECO:0000313" key="8">
    <source>
        <dbReference type="Proteomes" id="UP000295064"/>
    </source>
</evidence>
<dbReference type="InterPro" id="IPR043129">
    <property type="entry name" value="ATPase_NBD"/>
</dbReference>
<dbReference type="CDD" id="cd24036">
    <property type="entry name" value="ASKHA_NBD_BcrAD_BadFG_HgdC_HadI"/>
    <property type="match status" value="1"/>
</dbReference>
<dbReference type="InterPro" id="IPR002731">
    <property type="entry name" value="ATPase_BadF"/>
</dbReference>
<dbReference type="AlphaFoldDB" id="A0A4R6LTI1"/>
<dbReference type="InterPro" id="IPR008275">
    <property type="entry name" value="CoA_E_activase_dom"/>
</dbReference>
<organism evidence="7 8">
    <name type="scientific">Halanaerobium saccharolyticum</name>
    <dbReference type="NCBI Taxonomy" id="43595"/>
    <lineage>
        <taxon>Bacteria</taxon>
        <taxon>Bacillati</taxon>
        <taxon>Bacillota</taxon>
        <taxon>Clostridia</taxon>
        <taxon>Halanaerobiales</taxon>
        <taxon>Halanaerobiaceae</taxon>
        <taxon>Halanaerobium</taxon>
    </lineage>
</organism>
<evidence type="ECO:0000259" key="6">
    <source>
        <dbReference type="Pfam" id="PF01869"/>
    </source>
</evidence>
<evidence type="ECO:0000256" key="2">
    <source>
        <dbReference type="ARBA" id="ARBA00022723"/>
    </source>
</evidence>
<reference evidence="7 8" key="1">
    <citation type="submission" date="2019-03" db="EMBL/GenBank/DDBJ databases">
        <title>Subsurface microbial communities from deep shales in Ohio and West Virginia, USA.</title>
        <authorList>
            <person name="Wrighton K."/>
        </authorList>
    </citation>
    <scope>NUCLEOTIDE SEQUENCE [LARGE SCALE GENOMIC DNA]</scope>
    <source>
        <strain evidence="7 8">MA284_T2</strain>
    </source>
</reference>
<keyword evidence="4" id="KW-0411">Iron-sulfur</keyword>
<keyword evidence="3" id="KW-0408">Iron</keyword>
<evidence type="ECO:0000256" key="3">
    <source>
        <dbReference type="ARBA" id="ARBA00023004"/>
    </source>
</evidence>
<dbReference type="SUPFAM" id="SSF53067">
    <property type="entry name" value="Actin-like ATPase domain"/>
    <property type="match status" value="1"/>
</dbReference>
<dbReference type="GO" id="GO:0051536">
    <property type="term" value="F:iron-sulfur cluster binding"/>
    <property type="evidence" value="ECO:0007669"/>
    <property type="project" value="UniProtKB-KW"/>
</dbReference>
<evidence type="ECO:0000313" key="7">
    <source>
        <dbReference type="EMBL" id="TDO90123.1"/>
    </source>
</evidence>
<sequence>MYYIGIDIGSVGCKGVLFKNQIVDKKVLPTGWNPQKSGEQTLNYLLEANNLKAKDIKGVVATGYGRVSQRFADKTVTEITCHGKGGYYLNREIRTIIDIGGQDSKVISLNDAGDVIDFVMNDKCAAGTGKFLEMTINSLEEQIDNLDNLVKDDKKAKISSMCAVFAESEIISLLADGVSKSEIAGGIIDSIIDRINILLSKITFQEKVLFTGGLAQSEVIKNELSKKLQTEVFSYSNSQFAGAIGAALISKDML</sequence>
<comment type="caution">
    <text evidence="7">The sequence shown here is derived from an EMBL/GenBank/DDBJ whole genome shotgun (WGS) entry which is preliminary data.</text>
</comment>
<evidence type="ECO:0000256" key="1">
    <source>
        <dbReference type="ARBA" id="ARBA00001966"/>
    </source>
</evidence>
<protein>
    <submittedName>
        <fullName evidence="7">Putative CoA-substrate-specific enzyme activase</fullName>
    </submittedName>
</protein>
<gene>
    <name evidence="7" type="ORF">DFR79_11082</name>
</gene>
<dbReference type="InterPro" id="IPR051805">
    <property type="entry name" value="Dehydratase_Activator_Redct"/>
</dbReference>
<dbReference type="OrthoDB" id="9778513at2"/>
<dbReference type="Pfam" id="PF01869">
    <property type="entry name" value="BcrAD_BadFG"/>
    <property type="match status" value="1"/>
</dbReference>
<keyword evidence="5" id="KW-0175">Coiled coil</keyword>
<feature type="domain" description="ATPase BadF/BadG/BcrA/BcrD type" evidence="6">
    <location>
        <begin position="4"/>
        <end position="249"/>
    </location>
</feature>